<dbReference type="Proteomes" id="UP001497497">
    <property type="component" value="Unassembled WGS sequence"/>
</dbReference>
<sequence>MNGTQIKEVRSKYMSLARCAIFCTGGCESATFSRILNRCVTFKEKIIESSIKRTMDAHWYVIYKNGPAEFDDWTIPVECLQLTYSNTCTRHFRSFILDQWVNIDKVKLSLYNDGVEMKYILFDGRGPSWYSWFEQSRILNSSWTNIISDPNIKDFSIDGLDDGYSIHRFSIYGPYNGCDMETTYLFALDIFQDACSPEWPMTITSFPKIIYSPGDNMAPMHGSPTAYRYADVMAILVKFTSP</sequence>
<reference evidence="1 2" key="1">
    <citation type="submission" date="2024-04" db="EMBL/GenBank/DDBJ databases">
        <authorList>
            <consortium name="Genoscope - CEA"/>
            <person name="William W."/>
        </authorList>
    </citation>
    <scope>NUCLEOTIDE SEQUENCE [LARGE SCALE GENOMIC DNA]</scope>
</reference>
<keyword evidence="2" id="KW-1185">Reference proteome</keyword>
<evidence type="ECO:0000313" key="1">
    <source>
        <dbReference type="EMBL" id="CAL1536540.1"/>
    </source>
</evidence>
<evidence type="ECO:0000313" key="2">
    <source>
        <dbReference type="Proteomes" id="UP001497497"/>
    </source>
</evidence>
<proteinExistence type="predicted"/>
<dbReference type="AlphaFoldDB" id="A0AAV2HQZ6"/>
<organism evidence="1 2">
    <name type="scientific">Lymnaea stagnalis</name>
    <name type="common">Great pond snail</name>
    <name type="synonym">Helix stagnalis</name>
    <dbReference type="NCBI Taxonomy" id="6523"/>
    <lineage>
        <taxon>Eukaryota</taxon>
        <taxon>Metazoa</taxon>
        <taxon>Spiralia</taxon>
        <taxon>Lophotrochozoa</taxon>
        <taxon>Mollusca</taxon>
        <taxon>Gastropoda</taxon>
        <taxon>Heterobranchia</taxon>
        <taxon>Euthyneura</taxon>
        <taxon>Panpulmonata</taxon>
        <taxon>Hygrophila</taxon>
        <taxon>Lymnaeoidea</taxon>
        <taxon>Lymnaeidae</taxon>
        <taxon>Lymnaea</taxon>
    </lineage>
</organism>
<accession>A0AAV2HQZ6</accession>
<gene>
    <name evidence="1" type="ORF">GSLYS_00010453001</name>
</gene>
<comment type="caution">
    <text evidence="1">The sequence shown here is derived from an EMBL/GenBank/DDBJ whole genome shotgun (WGS) entry which is preliminary data.</text>
</comment>
<protein>
    <submittedName>
        <fullName evidence="1">Uncharacterized protein</fullName>
    </submittedName>
</protein>
<dbReference type="EMBL" id="CAXITT010000233">
    <property type="protein sequence ID" value="CAL1536540.1"/>
    <property type="molecule type" value="Genomic_DNA"/>
</dbReference>
<name>A0AAV2HQZ6_LYMST</name>